<dbReference type="AlphaFoldDB" id="A0A0R1XW01"/>
<comment type="caution">
    <text evidence="12">The sequence shown here is derived from an EMBL/GenBank/DDBJ whole genome shotgun (WGS) entry which is preliminary data.</text>
</comment>
<organism evidence="12 13">
    <name type="scientific">Agrilactobacillus composti DSM 18527 = JCM 14202</name>
    <dbReference type="NCBI Taxonomy" id="1423734"/>
    <lineage>
        <taxon>Bacteria</taxon>
        <taxon>Bacillati</taxon>
        <taxon>Bacillota</taxon>
        <taxon>Bacilli</taxon>
        <taxon>Lactobacillales</taxon>
        <taxon>Lactobacillaceae</taxon>
        <taxon>Agrilactobacillus</taxon>
    </lineage>
</organism>
<evidence type="ECO:0000256" key="6">
    <source>
        <dbReference type="ARBA" id="ARBA00023136"/>
    </source>
</evidence>
<evidence type="ECO:0000313" key="12">
    <source>
        <dbReference type="EMBL" id="KRM32884.1"/>
    </source>
</evidence>
<feature type="transmembrane region" description="Helical" evidence="9">
    <location>
        <begin position="224"/>
        <end position="248"/>
    </location>
</feature>
<reference evidence="12 13" key="1">
    <citation type="journal article" date="2015" name="Genome Announc.">
        <title>Expanding the biotechnology potential of lactobacilli through comparative genomics of 213 strains and associated genera.</title>
        <authorList>
            <person name="Sun Z."/>
            <person name="Harris H.M."/>
            <person name="McCann A."/>
            <person name="Guo C."/>
            <person name="Argimon S."/>
            <person name="Zhang W."/>
            <person name="Yang X."/>
            <person name="Jeffery I.B."/>
            <person name="Cooney J.C."/>
            <person name="Kagawa T.F."/>
            <person name="Liu W."/>
            <person name="Song Y."/>
            <person name="Salvetti E."/>
            <person name="Wrobel A."/>
            <person name="Rasinkangas P."/>
            <person name="Parkhill J."/>
            <person name="Rea M.C."/>
            <person name="O'Sullivan O."/>
            <person name="Ritari J."/>
            <person name="Douillard F.P."/>
            <person name="Paul Ross R."/>
            <person name="Yang R."/>
            <person name="Briner A.E."/>
            <person name="Felis G.E."/>
            <person name="de Vos W.M."/>
            <person name="Barrangou R."/>
            <person name="Klaenhammer T.R."/>
            <person name="Caufield P.W."/>
            <person name="Cui Y."/>
            <person name="Zhang H."/>
            <person name="O'Toole P.W."/>
        </authorList>
    </citation>
    <scope>NUCLEOTIDE SEQUENCE [LARGE SCALE GENOMIC DNA]</scope>
    <source>
        <strain evidence="12 13">DSM 18527</strain>
    </source>
</reference>
<comment type="similarity">
    <text evidence="2 9">Belongs to the ammonia transporter channel (TC 1.A.11.2) family.</text>
</comment>
<feature type="transmembrane region" description="Helical" evidence="9">
    <location>
        <begin position="39"/>
        <end position="57"/>
    </location>
</feature>
<protein>
    <recommendedName>
        <fullName evidence="8 9">Ammonium transporter</fullName>
    </recommendedName>
</protein>
<keyword evidence="3 9" id="KW-0813">Transport</keyword>
<dbReference type="Proteomes" id="UP000051236">
    <property type="component" value="Unassembled WGS sequence"/>
</dbReference>
<dbReference type="NCBIfam" id="TIGR00836">
    <property type="entry name" value="amt"/>
    <property type="match status" value="1"/>
</dbReference>
<gene>
    <name evidence="12" type="ORF">FC83_GL000170</name>
</gene>
<evidence type="ECO:0000256" key="7">
    <source>
        <dbReference type="ARBA" id="ARBA00023177"/>
    </source>
</evidence>
<evidence type="ECO:0000259" key="11">
    <source>
        <dbReference type="Pfam" id="PF00909"/>
    </source>
</evidence>
<evidence type="ECO:0000256" key="9">
    <source>
        <dbReference type="RuleBase" id="RU362002"/>
    </source>
</evidence>
<dbReference type="InterPro" id="IPR001905">
    <property type="entry name" value="Ammonium_transpt"/>
</dbReference>
<feature type="region of interest" description="Disordered" evidence="10">
    <location>
        <begin position="436"/>
        <end position="455"/>
    </location>
</feature>
<evidence type="ECO:0000313" key="13">
    <source>
        <dbReference type="Proteomes" id="UP000051236"/>
    </source>
</evidence>
<dbReference type="STRING" id="1423734.FC83_GL000170"/>
<feature type="transmembrane region" description="Helical" evidence="9">
    <location>
        <begin position="351"/>
        <end position="375"/>
    </location>
</feature>
<evidence type="ECO:0000256" key="10">
    <source>
        <dbReference type="SAM" id="MobiDB-lite"/>
    </source>
</evidence>
<feature type="transmembrane region" description="Helical" evidence="9">
    <location>
        <begin position="96"/>
        <end position="117"/>
    </location>
</feature>
<dbReference type="eggNOG" id="COG0004">
    <property type="taxonomic scope" value="Bacteria"/>
</dbReference>
<dbReference type="SUPFAM" id="SSF111352">
    <property type="entry name" value="Ammonium transporter"/>
    <property type="match status" value="1"/>
</dbReference>
<evidence type="ECO:0000256" key="3">
    <source>
        <dbReference type="ARBA" id="ARBA00022448"/>
    </source>
</evidence>
<feature type="transmembrane region" description="Helical" evidence="9">
    <location>
        <begin position="281"/>
        <end position="299"/>
    </location>
</feature>
<feature type="transmembrane region" description="Helical" evidence="9">
    <location>
        <begin position="124"/>
        <end position="145"/>
    </location>
</feature>
<name>A0A0R1XW01_9LACO</name>
<evidence type="ECO:0000256" key="2">
    <source>
        <dbReference type="ARBA" id="ARBA00005887"/>
    </source>
</evidence>
<feature type="transmembrane region" description="Helical" evidence="9">
    <location>
        <begin position="311"/>
        <end position="331"/>
    </location>
</feature>
<feature type="compositionally biased region" description="Polar residues" evidence="10">
    <location>
        <begin position="438"/>
        <end position="455"/>
    </location>
</feature>
<dbReference type="RefSeq" id="WP_057002760.1">
    <property type="nucleotide sequence ID" value="NZ_AZGA01000065.1"/>
</dbReference>
<dbReference type="PANTHER" id="PTHR43029">
    <property type="entry name" value="AMMONIUM TRANSPORTER MEP2"/>
    <property type="match status" value="1"/>
</dbReference>
<accession>A0A0R1XW01</accession>
<evidence type="ECO:0000256" key="8">
    <source>
        <dbReference type="ARBA" id="ARBA00050025"/>
    </source>
</evidence>
<comment type="subcellular location">
    <subcellularLocation>
        <location evidence="9">Cell membrane</location>
        <topology evidence="9">Multi-pass membrane protein</topology>
    </subcellularLocation>
    <subcellularLocation>
        <location evidence="1">Membrane</location>
        <topology evidence="1">Multi-pass membrane protein</topology>
    </subcellularLocation>
</comment>
<feature type="transmembrane region" description="Helical" evidence="9">
    <location>
        <begin position="151"/>
        <end position="181"/>
    </location>
</feature>
<feature type="transmembrane region" description="Helical" evidence="9">
    <location>
        <begin position="6"/>
        <end position="27"/>
    </location>
</feature>
<dbReference type="EMBL" id="AZGA01000065">
    <property type="protein sequence ID" value="KRM32884.1"/>
    <property type="molecule type" value="Genomic_DNA"/>
</dbReference>
<keyword evidence="4 9" id="KW-0812">Transmembrane</keyword>
<feature type="domain" description="Ammonium transporter AmtB-like" evidence="11">
    <location>
        <begin position="7"/>
        <end position="402"/>
    </location>
</feature>
<sequence>MSGANTAFVLISSILVLFMTPGLAFFYGGLVSRRNVVNTMFSVFFICGIAVLLWVAFGYELSFNGNIGGIIGTVSHWFMSGLNLTTLTATKIPTGVYMLFQMMFAIITPALFVGAVVGRLRFNFLMWFIVLWSILIYYPLVHMVWSPNGLLAGLGVLDFAGGTVVHINAGITALMLSIFLGKRLDYGKEEEHYNIPWVLLGTAILWIGWYGFNAGSALGVDNVAMQAAITSTVSTASAMITWMVLDIIRLGKPTLIGVCTGTLCGLVGITPATGYVTVLGAFWIGLLCTVVSYIWVNFFKEKVGVDDTLDAFGCHGVSGIVGSIAVGLFATKSVNSVVTTNGLFYGGGAKLFGIQLIGTFATIAIVSIVGTLIILGLRLVVRMRVDEAEEVQGLDMGEHGEAVDYTIHLSEEIDAFKTDSGDVQTFPDEFKGQLRGFDTTTNNLRETPQTPHRPR</sequence>
<dbReference type="PANTHER" id="PTHR43029:SF10">
    <property type="entry name" value="AMMONIUM TRANSPORTER MEP2"/>
    <property type="match status" value="1"/>
</dbReference>
<feature type="transmembrane region" description="Helical" evidence="9">
    <location>
        <begin position="193"/>
        <end position="212"/>
    </location>
</feature>
<evidence type="ECO:0000256" key="4">
    <source>
        <dbReference type="ARBA" id="ARBA00022692"/>
    </source>
</evidence>
<dbReference type="PATRIC" id="fig|1423734.3.peg.170"/>
<dbReference type="GO" id="GO:0005886">
    <property type="term" value="C:plasma membrane"/>
    <property type="evidence" value="ECO:0007669"/>
    <property type="project" value="UniProtKB-SubCell"/>
</dbReference>
<evidence type="ECO:0000256" key="1">
    <source>
        <dbReference type="ARBA" id="ARBA00004141"/>
    </source>
</evidence>
<dbReference type="InterPro" id="IPR029020">
    <property type="entry name" value="Ammonium/urea_transptr"/>
</dbReference>
<dbReference type="Gene3D" id="1.10.3430.10">
    <property type="entry name" value="Ammonium transporter AmtB like domains"/>
    <property type="match status" value="1"/>
</dbReference>
<proteinExistence type="inferred from homology"/>
<dbReference type="InterPro" id="IPR018047">
    <property type="entry name" value="Ammonium_transpt_CS"/>
</dbReference>
<keyword evidence="7 9" id="KW-0924">Ammonia transport</keyword>
<dbReference type="InterPro" id="IPR024041">
    <property type="entry name" value="NH4_transpt_AmtB-like_dom"/>
</dbReference>
<keyword evidence="13" id="KW-1185">Reference proteome</keyword>
<keyword evidence="5 9" id="KW-1133">Transmembrane helix</keyword>
<dbReference type="GO" id="GO:0008519">
    <property type="term" value="F:ammonium channel activity"/>
    <property type="evidence" value="ECO:0007669"/>
    <property type="project" value="InterPro"/>
</dbReference>
<evidence type="ECO:0000256" key="5">
    <source>
        <dbReference type="ARBA" id="ARBA00022989"/>
    </source>
</evidence>
<dbReference type="PROSITE" id="PS01219">
    <property type="entry name" value="AMMONIUM_TRANSP"/>
    <property type="match status" value="1"/>
</dbReference>
<dbReference type="Pfam" id="PF00909">
    <property type="entry name" value="Ammonium_transp"/>
    <property type="match status" value="1"/>
</dbReference>
<keyword evidence="6 9" id="KW-0472">Membrane</keyword>
<feature type="transmembrane region" description="Helical" evidence="9">
    <location>
        <begin position="255"/>
        <end position="275"/>
    </location>
</feature>